<protein>
    <submittedName>
        <fullName evidence="1">Uncharacterized protein</fullName>
    </submittedName>
</protein>
<dbReference type="Proteomes" id="UP001431221">
    <property type="component" value="Unassembled WGS sequence"/>
</dbReference>
<name>A0ABT0GW52_9HYPH</name>
<dbReference type="EMBL" id="JALNMJ010000010">
    <property type="protein sequence ID" value="MCK7613671.1"/>
    <property type="molecule type" value="Genomic_DNA"/>
</dbReference>
<gene>
    <name evidence="1" type="ORF">M0H32_15985</name>
</gene>
<proteinExistence type="predicted"/>
<evidence type="ECO:0000313" key="1">
    <source>
        <dbReference type="EMBL" id="MCK7613671.1"/>
    </source>
</evidence>
<accession>A0ABT0GW52</accession>
<sequence length="70" mass="8065">MQEKTIYPTQGFAPRHAAAAKDTNESRGQARYECEPLAITSDEFSIVVCRQEDVSDLWVIGRLLFWYLIE</sequence>
<evidence type="ECO:0000313" key="2">
    <source>
        <dbReference type="Proteomes" id="UP001431221"/>
    </source>
</evidence>
<keyword evidence="2" id="KW-1185">Reference proteome</keyword>
<comment type="caution">
    <text evidence="1">The sequence shown here is derived from an EMBL/GenBank/DDBJ whole genome shotgun (WGS) entry which is preliminary data.</text>
</comment>
<organism evidence="1 2">
    <name type="scientific">Roseibium sediminicola</name>
    <dbReference type="NCBI Taxonomy" id="2933272"/>
    <lineage>
        <taxon>Bacteria</taxon>
        <taxon>Pseudomonadati</taxon>
        <taxon>Pseudomonadota</taxon>
        <taxon>Alphaproteobacteria</taxon>
        <taxon>Hyphomicrobiales</taxon>
        <taxon>Stappiaceae</taxon>
        <taxon>Roseibium</taxon>
    </lineage>
</organism>
<reference evidence="1" key="1">
    <citation type="submission" date="2022-04" db="EMBL/GenBank/DDBJ databases">
        <title>Roseibium sp. CAU 1639 isolated from mud.</title>
        <authorList>
            <person name="Kim W."/>
        </authorList>
    </citation>
    <scope>NUCLEOTIDE SEQUENCE</scope>
    <source>
        <strain evidence="1">CAU 1639</strain>
    </source>
</reference>